<dbReference type="RefSeq" id="WP_189114565.1">
    <property type="nucleotide sequence ID" value="NZ_BMQC01000008.1"/>
</dbReference>
<dbReference type="EMBL" id="BMQC01000008">
    <property type="protein sequence ID" value="GGK32138.1"/>
    <property type="molecule type" value="Genomic_DNA"/>
</dbReference>
<accession>A0A8J3BMK5</accession>
<sequence length="297" mass="31843">MGATIFYESATELATLTNTFAVAGTPTDPTTVSLTVTTPTGASTTYTHAAGEITRTGAGGYTKDIASSEAGAWAYVWTGTGAASDTVAGTWTVFSAALAHLYCTAAELKNRVGVEDTEDDFEIQQAVETAAREIDDWCKRHFFRQAGTRVYAADSPYRCTVDDLVSVTSVRTDEAGDGAFETTWAGSDYQLRPVNATAGAVPRPYRQVWAVGGRTWPHHRAVLARAERVEVTGVFGWPAVPTNVKAAARILAAEQLKLKDAPFGVAGFGEFGAVRVRDNPIAVRLLRSYRRRPVLVA</sequence>
<proteinExistence type="predicted"/>
<keyword evidence="2" id="KW-1185">Reference proteome</keyword>
<comment type="caution">
    <text evidence="1">The sequence shown here is derived from an EMBL/GenBank/DDBJ whole genome shotgun (WGS) entry which is preliminary data.</text>
</comment>
<reference evidence="1" key="2">
    <citation type="submission" date="2020-09" db="EMBL/GenBank/DDBJ databases">
        <authorList>
            <person name="Sun Q."/>
            <person name="Ohkuma M."/>
        </authorList>
    </citation>
    <scope>NUCLEOTIDE SEQUENCE</scope>
    <source>
        <strain evidence="1">JCM 3091</strain>
    </source>
</reference>
<name>A0A8J3BMK5_9ACTN</name>
<organism evidence="1 2">
    <name type="scientific">Pilimelia terevasa</name>
    <dbReference type="NCBI Taxonomy" id="53372"/>
    <lineage>
        <taxon>Bacteria</taxon>
        <taxon>Bacillati</taxon>
        <taxon>Actinomycetota</taxon>
        <taxon>Actinomycetes</taxon>
        <taxon>Micromonosporales</taxon>
        <taxon>Micromonosporaceae</taxon>
        <taxon>Pilimelia</taxon>
    </lineage>
</organism>
<gene>
    <name evidence="1" type="ORF">GCM10010124_26160</name>
</gene>
<reference evidence="1" key="1">
    <citation type="journal article" date="2014" name="Int. J. Syst. Evol. Microbiol.">
        <title>Complete genome sequence of Corynebacterium casei LMG S-19264T (=DSM 44701T), isolated from a smear-ripened cheese.</title>
        <authorList>
            <consortium name="US DOE Joint Genome Institute (JGI-PGF)"/>
            <person name="Walter F."/>
            <person name="Albersmeier A."/>
            <person name="Kalinowski J."/>
            <person name="Ruckert C."/>
        </authorList>
    </citation>
    <scope>NUCLEOTIDE SEQUENCE</scope>
    <source>
        <strain evidence="1">JCM 3091</strain>
    </source>
</reference>
<evidence type="ECO:0000313" key="2">
    <source>
        <dbReference type="Proteomes" id="UP000662200"/>
    </source>
</evidence>
<dbReference type="Proteomes" id="UP000662200">
    <property type="component" value="Unassembled WGS sequence"/>
</dbReference>
<evidence type="ECO:0000313" key="1">
    <source>
        <dbReference type="EMBL" id="GGK32138.1"/>
    </source>
</evidence>
<protein>
    <submittedName>
        <fullName evidence="1">Uncharacterized protein</fullName>
    </submittedName>
</protein>
<dbReference type="AlphaFoldDB" id="A0A8J3BMK5"/>